<dbReference type="Pfam" id="PF02781">
    <property type="entry name" value="G6PD_C"/>
    <property type="match status" value="1"/>
</dbReference>
<evidence type="ECO:0000256" key="3">
    <source>
        <dbReference type="ARBA" id="ARBA00022857"/>
    </source>
</evidence>
<comment type="similarity">
    <text evidence="6">Belongs to the glucose-6-phosphate dehydrogenase family.</text>
</comment>
<feature type="binding site" evidence="6">
    <location>
        <position position="158"/>
    </location>
    <ligand>
        <name>NADP(+)</name>
        <dbReference type="ChEBI" id="CHEBI:58349"/>
    </ligand>
</feature>
<dbReference type="EC" id="1.1.1.49" evidence="6"/>
<dbReference type="GO" id="GO:0050661">
    <property type="term" value="F:NADP binding"/>
    <property type="evidence" value="ECO:0007669"/>
    <property type="project" value="UniProtKB-UniRule"/>
</dbReference>
<dbReference type="GO" id="GO:0009051">
    <property type="term" value="P:pentose-phosphate shunt, oxidative branch"/>
    <property type="evidence" value="ECO:0007669"/>
    <property type="project" value="TreeGrafter"/>
</dbReference>
<sequence>MQNPISPFVMVIFGATGDLTARKLMPALYNLTDQVLLPDRFFIVGVARRSFSDVQFRSLMLEAVNRFSRNKIKDEVWKQLEKNLYYQQGLFEDKEPYNSLIPRLKSFDDELGACITRFFYLATPPQNYSQILSHLSETKLSEGCGQGSSKWTRVLIEKPFGKDLNEAKKLEEQLSRTFDEKQIYRIDHYLAKETIQNILTFRFANPIEWLWNKDYIDHVQITLAESGGVGNRGKFYEGVGALKDVGQNHLMAMLAYIAMEEPQTMTAADTRKMRVEVLEKIRCQDEKSLDLNVVCGQYGPGLVHGRQTVSYRQEKDVAADSLTETFVAFKLFIDNPRWDGVPFYLRTGKRLANDTTRIDIQLKNRESKLFQQFHLIQNAPGNVLTIRVQPKEGITLRLLAKVPGLVYEMKPVDMDFSYSTSFKKEIIDSYEKILVDSMVGDQTLFATANGFAATWEYITSILNGWGKQPPPKFPNYRAGSMGPAESIKLIERDGRRWMEH</sequence>
<dbReference type="InterPro" id="IPR036291">
    <property type="entry name" value="NAD(P)-bd_dom_sf"/>
</dbReference>
<dbReference type="GO" id="GO:0006006">
    <property type="term" value="P:glucose metabolic process"/>
    <property type="evidence" value="ECO:0007669"/>
    <property type="project" value="UniProtKB-KW"/>
</dbReference>
<dbReference type="PANTHER" id="PTHR23429">
    <property type="entry name" value="GLUCOSE-6-PHOSPHATE 1-DEHYDROGENASE G6PD"/>
    <property type="match status" value="1"/>
</dbReference>
<evidence type="ECO:0000259" key="7">
    <source>
        <dbReference type="Pfam" id="PF00479"/>
    </source>
</evidence>
<feature type="domain" description="Glucose-6-phosphate dehydrogenase NAD-binding" evidence="7">
    <location>
        <begin position="11"/>
        <end position="197"/>
    </location>
</feature>
<keyword evidence="4 6" id="KW-0560">Oxidoreductase</keyword>
<feature type="binding site" evidence="6">
    <location>
        <position position="188"/>
    </location>
    <ligand>
        <name>substrate</name>
    </ligand>
</feature>
<gene>
    <name evidence="6" type="primary">zwf</name>
    <name evidence="9" type="ORF">UV73_C0016G0008</name>
</gene>
<dbReference type="PANTHER" id="PTHR23429:SF0">
    <property type="entry name" value="GLUCOSE-6-PHOSPHATE 1-DEHYDROGENASE"/>
    <property type="match status" value="1"/>
</dbReference>
<feature type="binding site" evidence="6">
    <location>
        <position position="244"/>
    </location>
    <ligand>
        <name>substrate</name>
    </ligand>
</feature>
<comment type="caution">
    <text evidence="9">The sequence shown here is derived from an EMBL/GenBank/DDBJ whole genome shotgun (WGS) entry which is preliminary data.</text>
</comment>
<dbReference type="InterPro" id="IPR022675">
    <property type="entry name" value="G6P_DH_C"/>
</dbReference>
<evidence type="ECO:0000259" key="8">
    <source>
        <dbReference type="Pfam" id="PF02781"/>
    </source>
</evidence>
<dbReference type="GO" id="GO:0004345">
    <property type="term" value="F:glucose-6-phosphate dehydrogenase activity"/>
    <property type="evidence" value="ECO:0007669"/>
    <property type="project" value="UniProtKB-UniRule"/>
</dbReference>
<dbReference type="UniPathway" id="UPA00115">
    <property type="reaction ID" value="UER00408"/>
</dbReference>
<dbReference type="Gene3D" id="3.30.360.10">
    <property type="entry name" value="Dihydrodipicolinate Reductase, domain 2"/>
    <property type="match status" value="1"/>
</dbReference>
<feature type="binding site" evidence="6">
    <location>
        <position position="349"/>
    </location>
    <ligand>
        <name>substrate</name>
    </ligand>
</feature>
<dbReference type="Pfam" id="PF00479">
    <property type="entry name" value="G6PD_N"/>
    <property type="match status" value="1"/>
</dbReference>
<evidence type="ECO:0000313" key="10">
    <source>
        <dbReference type="Proteomes" id="UP000034894"/>
    </source>
</evidence>
<evidence type="ECO:0000256" key="2">
    <source>
        <dbReference type="ARBA" id="ARBA00022526"/>
    </source>
</evidence>
<feature type="binding site" evidence="6">
    <location>
        <position position="225"/>
    </location>
    <ligand>
        <name>substrate</name>
    </ligand>
</feature>
<keyword evidence="3 6" id="KW-0521">NADP</keyword>
<dbReference type="NCBIfam" id="TIGR00871">
    <property type="entry name" value="zwf"/>
    <property type="match status" value="1"/>
</dbReference>
<dbReference type="InterPro" id="IPR001282">
    <property type="entry name" value="G6P_DH"/>
</dbReference>
<dbReference type="SUPFAM" id="SSF55347">
    <property type="entry name" value="Glyceraldehyde-3-phosphate dehydrogenase-like, C-terminal domain"/>
    <property type="match status" value="1"/>
</dbReference>
<dbReference type="STRING" id="1618443.UV73_C0016G0008"/>
<dbReference type="SUPFAM" id="SSF51735">
    <property type="entry name" value="NAD(P)-binding Rossmann-fold domains"/>
    <property type="match status" value="1"/>
</dbReference>
<dbReference type="PRINTS" id="PR00079">
    <property type="entry name" value="G6PDHDRGNASE"/>
</dbReference>
<comment type="caution">
    <text evidence="6">Lacks conserved residue(s) required for the propagation of feature annotation.</text>
</comment>
<dbReference type="InterPro" id="IPR022674">
    <property type="entry name" value="G6P_DH_NAD-bd"/>
</dbReference>
<evidence type="ECO:0000256" key="5">
    <source>
        <dbReference type="ARBA" id="ARBA00023277"/>
    </source>
</evidence>
<organism evidence="9 10">
    <name type="scientific">Candidatus Gottesmanbacteria bacterium GW2011_GWA2_43_14</name>
    <dbReference type="NCBI Taxonomy" id="1618443"/>
    <lineage>
        <taxon>Bacteria</taxon>
        <taxon>Candidatus Gottesmaniibacteriota</taxon>
    </lineage>
</organism>
<comment type="pathway">
    <text evidence="1 6">Carbohydrate degradation; pentose phosphate pathway; D-ribulose 5-phosphate from D-glucose 6-phosphate (oxidative stage): step 1/3.</text>
</comment>
<dbReference type="HAMAP" id="MF_00966">
    <property type="entry name" value="G6PD"/>
    <property type="match status" value="1"/>
</dbReference>
<dbReference type="Gene3D" id="3.40.50.720">
    <property type="entry name" value="NAD(P)-binding Rossmann-like Domain"/>
    <property type="match status" value="1"/>
</dbReference>
<evidence type="ECO:0000313" key="9">
    <source>
        <dbReference type="EMBL" id="KKS95562.1"/>
    </source>
</evidence>
<evidence type="ECO:0000256" key="4">
    <source>
        <dbReference type="ARBA" id="ARBA00023002"/>
    </source>
</evidence>
<name>A0A0G1DD40_9BACT</name>
<dbReference type="EMBL" id="LCFP01000016">
    <property type="protein sequence ID" value="KKS95562.1"/>
    <property type="molecule type" value="Genomic_DNA"/>
</dbReference>
<dbReference type="Proteomes" id="UP000034894">
    <property type="component" value="Unassembled WGS sequence"/>
</dbReference>
<evidence type="ECO:0000256" key="1">
    <source>
        <dbReference type="ARBA" id="ARBA00004937"/>
    </source>
</evidence>
<comment type="function">
    <text evidence="6">Catalyzes the oxidation of glucose 6-phosphate to 6-phosphogluconolactone.</text>
</comment>
<reference evidence="9 10" key="1">
    <citation type="journal article" date="2015" name="Nature">
        <title>rRNA introns, odd ribosomes, and small enigmatic genomes across a large radiation of phyla.</title>
        <authorList>
            <person name="Brown C.T."/>
            <person name="Hug L.A."/>
            <person name="Thomas B.C."/>
            <person name="Sharon I."/>
            <person name="Castelle C.J."/>
            <person name="Singh A."/>
            <person name="Wilkins M.J."/>
            <person name="Williams K.H."/>
            <person name="Banfield J.F."/>
        </authorList>
    </citation>
    <scope>NUCLEOTIDE SEQUENCE [LARGE SCALE GENOMIC DNA]</scope>
</reference>
<feature type="active site" description="Proton acceptor" evidence="6">
    <location>
        <position position="249"/>
    </location>
</feature>
<keyword evidence="2 6" id="KW-0313">Glucose metabolism</keyword>
<dbReference type="GO" id="GO:0005829">
    <property type="term" value="C:cytosol"/>
    <property type="evidence" value="ECO:0007669"/>
    <property type="project" value="TreeGrafter"/>
</dbReference>
<comment type="catalytic activity">
    <reaction evidence="6">
        <text>D-glucose 6-phosphate + NADP(+) = 6-phospho-D-glucono-1,5-lactone + NADPH + H(+)</text>
        <dbReference type="Rhea" id="RHEA:15841"/>
        <dbReference type="ChEBI" id="CHEBI:15378"/>
        <dbReference type="ChEBI" id="CHEBI:57783"/>
        <dbReference type="ChEBI" id="CHEBI:57955"/>
        <dbReference type="ChEBI" id="CHEBI:58349"/>
        <dbReference type="ChEBI" id="CHEBI:61548"/>
        <dbReference type="EC" id="1.1.1.49"/>
    </reaction>
</comment>
<accession>A0A0G1DD40</accession>
<keyword evidence="5 6" id="KW-0119">Carbohydrate metabolism</keyword>
<dbReference type="AlphaFoldDB" id="A0A0G1DD40"/>
<dbReference type="PATRIC" id="fig|1618443.3.peg.1599"/>
<dbReference type="PIRSF" id="PIRSF000110">
    <property type="entry name" value="G6PD"/>
    <property type="match status" value="1"/>
</dbReference>
<feature type="domain" description="Glucose-6-phosphate dehydrogenase C-terminal" evidence="8">
    <location>
        <begin position="199"/>
        <end position="497"/>
    </location>
</feature>
<feature type="binding site" evidence="6">
    <location>
        <position position="48"/>
    </location>
    <ligand>
        <name>NADP(+)</name>
        <dbReference type="ChEBI" id="CHEBI:58349"/>
    </ligand>
</feature>
<evidence type="ECO:0000256" key="6">
    <source>
        <dbReference type="HAMAP-Rule" id="MF_00966"/>
    </source>
</evidence>
<proteinExistence type="inferred from homology"/>
<feature type="binding site" evidence="6">
    <location>
        <position position="192"/>
    </location>
    <ligand>
        <name>substrate</name>
    </ligand>
</feature>
<protein>
    <recommendedName>
        <fullName evidence="6">Glucose-6-phosphate 1-dehydrogenase</fullName>
        <shortName evidence="6">G6PD</shortName>
        <ecNumber evidence="6">1.1.1.49</ecNumber>
    </recommendedName>
</protein>